<sequence length="231" mass="25735">MPAESRNLPRLMAVAHALGALRERVVFVGGATVNLYSTSATSPPEPRVTEDVDCIVEVAPRTAYYALEDELRALGFINDVASGVICRWNYQGLTVDVMPTEPEILGFSNPWYPAGFAQAAKHYLPNGLEIRVLSAVYFVATKLVALRDRGWADLRLSQDLEDLVHVVDNRLELATELAAADADVRADIRKRLLELLAHPDFLEAVEWTLPAGSGYERKYEIERRLQQLMGE</sequence>
<organism evidence="1 2">
    <name type="scientific">Hymenobacter amundsenii</name>
    <dbReference type="NCBI Taxonomy" id="2006685"/>
    <lineage>
        <taxon>Bacteria</taxon>
        <taxon>Pseudomonadati</taxon>
        <taxon>Bacteroidota</taxon>
        <taxon>Cytophagia</taxon>
        <taxon>Cytophagales</taxon>
        <taxon>Hymenobacteraceae</taxon>
        <taxon>Hymenobacter</taxon>
    </lineage>
</organism>
<evidence type="ECO:0008006" key="3">
    <source>
        <dbReference type="Google" id="ProtNLM"/>
    </source>
</evidence>
<proteinExistence type="predicted"/>
<gene>
    <name evidence="1" type="ORF">CDA63_19135</name>
</gene>
<reference evidence="1 2" key="1">
    <citation type="submission" date="2017-06" db="EMBL/GenBank/DDBJ databases">
        <title>Hymenobacter amundsenii sp. nov. isolated from regoliths in Antarctica.</title>
        <authorList>
            <person name="Sedlacek I."/>
            <person name="Kralova S."/>
            <person name="Pantucek R."/>
            <person name="Svec P."/>
            <person name="Holochova P."/>
            <person name="Stankova E."/>
            <person name="Vrbovska V."/>
            <person name="Busse H.-J."/>
        </authorList>
    </citation>
    <scope>NUCLEOTIDE SEQUENCE [LARGE SCALE GENOMIC DNA]</scope>
    <source>
        <strain evidence="1 2">CCM 8682</strain>
    </source>
</reference>
<dbReference type="Pfam" id="PF08843">
    <property type="entry name" value="AbiEii"/>
    <property type="match status" value="1"/>
</dbReference>
<comment type="caution">
    <text evidence="1">The sequence shown here is derived from an EMBL/GenBank/DDBJ whole genome shotgun (WGS) entry which is preliminary data.</text>
</comment>
<evidence type="ECO:0000313" key="2">
    <source>
        <dbReference type="Proteomes" id="UP000197277"/>
    </source>
</evidence>
<dbReference type="OrthoDB" id="114489at2"/>
<accession>A0A246FG57</accession>
<name>A0A246FG57_9BACT</name>
<keyword evidence="2" id="KW-1185">Reference proteome</keyword>
<dbReference type="EMBL" id="NIRR01000060">
    <property type="protein sequence ID" value="OWP61506.1"/>
    <property type="molecule type" value="Genomic_DNA"/>
</dbReference>
<dbReference type="InterPro" id="IPR014942">
    <property type="entry name" value="AbiEii"/>
</dbReference>
<dbReference type="AlphaFoldDB" id="A0A246FG57"/>
<protein>
    <recommendedName>
        <fullName evidence="3">Nucleotidyltransferase</fullName>
    </recommendedName>
</protein>
<dbReference type="Proteomes" id="UP000197277">
    <property type="component" value="Unassembled WGS sequence"/>
</dbReference>
<evidence type="ECO:0000313" key="1">
    <source>
        <dbReference type="EMBL" id="OWP61506.1"/>
    </source>
</evidence>